<name>A0ABV1I395_9FIRM</name>
<evidence type="ECO:0000256" key="3">
    <source>
        <dbReference type="SAM" id="Phobius"/>
    </source>
</evidence>
<dbReference type="CDD" id="cd00761">
    <property type="entry name" value="Glyco_tranf_GTA_type"/>
    <property type="match status" value="1"/>
</dbReference>
<dbReference type="InterPro" id="IPR001173">
    <property type="entry name" value="Glyco_trans_2-like"/>
</dbReference>
<evidence type="ECO:0000256" key="1">
    <source>
        <dbReference type="ARBA" id="ARBA00022676"/>
    </source>
</evidence>
<keyword evidence="2 5" id="KW-0808">Transferase</keyword>
<evidence type="ECO:0000259" key="4">
    <source>
        <dbReference type="Pfam" id="PF00535"/>
    </source>
</evidence>
<feature type="domain" description="Glycosyltransferase 2-like" evidence="4">
    <location>
        <begin position="6"/>
        <end position="137"/>
    </location>
</feature>
<sequence length="358" mass="41286">MREKISVIVPVYGVEKMLARCVESILAQTYENIELVLVDDGSPDQCPAICDQYAEKYKNIVVIHKKNGGLTSAWKAGVTAATGDLLGFVDSDDWIDPDMYERLYGTMERYDADLSMAGLVFDYEDKNYPPRREGNRLEQEFYDEQSWHALFPVLLNDGSFIGRTIQPSRVTKLFRRKLVEPNLPLWDDRVSVGEDLQMVFAAALDARKVCVVQDYYPYHYWYNMSSMTGQYDGKYLGKIKLLRERLEAISDDKGIYDFAPQIRNDFLSLAVMAVKNEIWRNKKDSVGQILKNVRSMCKDPQVQEAVGHHTMNQIGISVKLYLFFIKHALALPCYLVTEIFFSLYYGIFARIQNRRKHG</sequence>
<evidence type="ECO:0000313" key="6">
    <source>
        <dbReference type="Proteomes" id="UP001470288"/>
    </source>
</evidence>
<accession>A0ABV1I395</accession>
<keyword evidence="3" id="KW-1133">Transmembrane helix</keyword>
<keyword evidence="3" id="KW-0812">Transmembrane</keyword>
<dbReference type="Proteomes" id="UP001470288">
    <property type="component" value="Unassembled WGS sequence"/>
</dbReference>
<dbReference type="GO" id="GO:0016757">
    <property type="term" value="F:glycosyltransferase activity"/>
    <property type="evidence" value="ECO:0007669"/>
    <property type="project" value="UniProtKB-KW"/>
</dbReference>
<dbReference type="Pfam" id="PF00535">
    <property type="entry name" value="Glycos_transf_2"/>
    <property type="match status" value="1"/>
</dbReference>
<dbReference type="EMBL" id="JBBMFC010000020">
    <property type="protein sequence ID" value="MEQ2579431.1"/>
    <property type="molecule type" value="Genomic_DNA"/>
</dbReference>
<dbReference type="EC" id="2.4.-.-" evidence="5"/>
<dbReference type="Gene3D" id="3.90.550.10">
    <property type="entry name" value="Spore Coat Polysaccharide Biosynthesis Protein SpsA, Chain A"/>
    <property type="match status" value="1"/>
</dbReference>
<dbReference type="InterPro" id="IPR029044">
    <property type="entry name" value="Nucleotide-diphossugar_trans"/>
</dbReference>
<dbReference type="SUPFAM" id="SSF53448">
    <property type="entry name" value="Nucleotide-diphospho-sugar transferases"/>
    <property type="match status" value="1"/>
</dbReference>
<keyword evidence="6" id="KW-1185">Reference proteome</keyword>
<dbReference type="RefSeq" id="WP_349144719.1">
    <property type="nucleotide sequence ID" value="NZ_JBBMFC010000020.1"/>
</dbReference>
<evidence type="ECO:0000256" key="2">
    <source>
        <dbReference type="ARBA" id="ARBA00022679"/>
    </source>
</evidence>
<protein>
    <submittedName>
        <fullName evidence="5">Glycosyltransferase family 2 protein</fullName>
        <ecNumber evidence="5">2.4.-.-</ecNumber>
    </submittedName>
</protein>
<evidence type="ECO:0000313" key="5">
    <source>
        <dbReference type="EMBL" id="MEQ2579431.1"/>
    </source>
</evidence>
<dbReference type="PANTHER" id="PTHR22916:SF51">
    <property type="entry name" value="GLYCOSYLTRANSFERASE EPSH-RELATED"/>
    <property type="match status" value="1"/>
</dbReference>
<keyword evidence="3" id="KW-0472">Membrane</keyword>
<keyword evidence="1 5" id="KW-0328">Glycosyltransferase</keyword>
<comment type="caution">
    <text evidence="5">The sequence shown here is derived from an EMBL/GenBank/DDBJ whole genome shotgun (WGS) entry which is preliminary data.</text>
</comment>
<feature type="transmembrane region" description="Helical" evidence="3">
    <location>
        <begin position="320"/>
        <end position="347"/>
    </location>
</feature>
<reference evidence="5 6" key="1">
    <citation type="submission" date="2024-03" db="EMBL/GenBank/DDBJ databases">
        <title>Human intestinal bacterial collection.</title>
        <authorList>
            <person name="Pauvert C."/>
            <person name="Hitch T.C.A."/>
            <person name="Clavel T."/>
        </authorList>
    </citation>
    <scope>NUCLEOTIDE SEQUENCE [LARGE SCALE GENOMIC DNA]</scope>
    <source>
        <strain evidence="5 6">CLA-AA-H78B</strain>
    </source>
</reference>
<proteinExistence type="predicted"/>
<gene>
    <name evidence="5" type="ORF">WMO62_11415</name>
</gene>
<organism evidence="5 6">
    <name type="scientific">Hominiventricola aquisgranensis</name>
    <dbReference type="NCBI Taxonomy" id="3133164"/>
    <lineage>
        <taxon>Bacteria</taxon>
        <taxon>Bacillati</taxon>
        <taxon>Bacillota</taxon>
        <taxon>Clostridia</taxon>
        <taxon>Lachnospirales</taxon>
        <taxon>Lachnospiraceae</taxon>
        <taxon>Hominiventricola</taxon>
    </lineage>
</organism>
<dbReference type="PANTHER" id="PTHR22916">
    <property type="entry name" value="GLYCOSYLTRANSFERASE"/>
    <property type="match status" value="1"/>
</dbReference>